<feature type="domain" description="SWIRM" evidence="6">
    <location>
        <begin position="10"/>
        <end position="111"/>
    </location>
</feature>
<dbReference type="GO" id="GO:0140682">
    <property type="term" value="F:FAD-dependent H3K4me/H3K4me3 demethylase activity"/>
    <property type="evidence" value="ECO:0000318"/>
    <property type="project" value="GO_Central"/>
</dbReference>
<evidence type="ECO:0000313" key="7">
    <source>
        <dbReference type="Ensembl" id="ENSCINP00000013511.3"/>
    </source>
</evidence>
<dbReference type="GO" id="GO:0007399">
    <property type="term" value="P:nervous system development"/>
    <property type="evidence" value="ECO:0007669"/>
    <property type="project" value="Ensembl"/>
</dbReference>
<reference evidence="7" key="3">
    <citation type="submission" date="2025-08" db="UniProtKB">
        <authorList>
            <consortium name="Ensembl"/>
        </authorList>
    </citation>
    <scope>IDENTIFICATION</scope>
</reference>
<feature type="binding site" evidence="5">
    <location>
        <position position="154"/>
    </location>
    <ligand>
        <name>FAD</name>
        <dbReference type="ChEBI" id="CHEBI:57692"/>
    </ligand>
</feature>
<feature type="binding site" evidence="5">
    <location>
        <begin position="170"/>
        <end position="171"/>
    </location>
    <ligand>
        <name>FAD</name>
        <dbReference type="ChEBI" id="CHEBI:57692"/>
    </ligand>
</feature>
<dbReference type="InterPro" id="IPR009057">
    <property type="entry name" value="Homeodomain-like_sf"/>
</dbReference>
<name>F6R107_CIOIN</name>
<keyword evidence="3 5" id="KW-0274">FAD</keyword>
<dbReference type="GeneID" id="100187100"/>
<dbReference type="SUPFAM" id="SSF54373">
    <property type="entry name" value="FAD-linked reductases, C-terminal domain"/>
    <property type="match status" value="1"/>
</dbReference>
<evidence type="ECO:0000256" key="3">
    <source>
        <dbReference type="ARBA" id="ARBA00022827"/>
    </source>
</evidence>
<dbReference type="Proteomes" id="UP000008144">
    <property type="component" value="Chromosome 9"/>
</dbReference>
<dbReference type="PROSITE" id="PS50934">
    <property type="entry name" value="SWIRM"/>
    <property type="match status" value="1"/>
</dbReference>
<dbReference type="PIRSF" id="PIRSF038051">
    <property type="entry name" value="Histone_Lys-demethylase"/>
    <property type="match status" value="1"/>
</dbReference>
<evidence type="ECO:0000256" key="2">
    <source>
        <dbReference type="ARBA" id="ARBA00022630"/>
    </source>
</evidence>
<dbReference type="PANTHER" id="PTHR10742:SF386">
    <property type="entry name" value="LYSINE-SPECIFIC HISTONE DEMETHYLASE 1A"/>
    <property type="match status" value="1"/>
</dbReference>
<dbReference type="GeneTree" id="ENSGT00940000157193"/>
<dbReference type="SUPFAM" id="SSF51905">
    <property type="entry name" value="FAD/NAD(P)-binding domain"/>
    <property type="match status" value="1"/>
</dbReference>
<dbReference type="Gene3D" id="3.50.50.60">
    <property type="entry name" value="FAD/NAD(P)-binding domain"/>
    <property type="match status" value="2"/>
</dbReference>
<sequence length="705" mass="78421">MEFTDNLGGLEGAAFQSRLPYNELSPEERDLFPDVASDVNGHLGFLNIRNRILQMWLDNPKIELIYEVAVQRLTDLKEITPENVALSLKIHKYLERHGFINFGIFKRIHPIRKIKKAKVVVIGAGMAGLAAARQLTSFGMEVITIEARDRVGGRVSTFRKGKFVADLGAMVVTGLGGNPITVISKQINMELHKIKQDCPLYETGGSRVPKEKDVLVEKEFNKLLEATAHLSHEMEIDKFKDKQLSLGKAFELVISLQEKSVKEQLLAHWHQIAKLHERHKDIVERMATLKQKALKSREVVSTIPTLNDMEDKESEKAISNEFRRRCLMKDCREACKDFFKLNETRQNLESEIVAMEHNLPSDVYLSSKDRQLLDWHLANLEFANAAPLDKLSLKHWNQDDAYEFSGSHLVVRNGYSILPTAYADGLDIRLSTTVRKMSYSDTGCSVVIQSTQTASPQTTITCDAILCTLPLGVLNPPDPELDHGPAIEFDPPLPSWKIEAMKRMGFGNLNKVVLCFDRNFWESASANLFGHIGATTSSRGELFLFWAIYRAPVLIALVAGKSANVMEHVGDGVVLSRAIAVLKGIFGPENVPDPVNYTVTRWGSDPWAKGSYSYVAVGSSGDDYDVMACPVDGAGASYEQMMSSSGNPRLFFAGEHTMRNYPATVHGALLSGFREAARITDIFVGPITTNGNNQQGTVVTEITDH</sequence>
<dbReference type="InterPro" id="IPR050281">
    <property type="entry name" value="Flavin_monoamine_oxidase"/>
</dbReference>
<dbReference type="Gene3D" id="1.10.10.10">
    <property type="entry name" value="Winged helix-like DNA-binding domain superfamily/Winged helix DNA-binding domain"/>
    <property type="match status" value="1"/>
</dbReference>
<dbReference type="KEGG" id="cin:100187100"/>
<dbReference type="EMBL" id="EAAA01003000">
    <property type="status" value="NOT_ANNOTATED_CDS"/>
    <property type="molecule type" value="Genomic_DNA"/>
</dbReference>
<dbReference type="FunFam" id="1.10.10.10:FF:000064">
    <property type="entry name" value="Lysine-specific histone demethylase 1A"/>
    <property type="match status" value="1"/>
</dbReference>
<dbReference type="FunFam" id="3.50.50.60:FF:000582">
    <property type="entry name" value="Probable lysine-specific histone demethylase 1"/>
    <property type="match status" value="1"/>
</dbReference>
<proteinExistence type="inferred from homology"/>
<dbReference type="RefSeq" id="XP_002131150.1">
    <property type="nucleotide sequence ID" value="XM_002131114.4"/>
</dbReference>
<feature type="binding site" evidence="5">
    <location>
        <begin position="664"/>
        <end position="665"/>
    </location>
    <ligand>
        <name>FAD</name>
        <dbReference type="ChEBI" id="CHEBI:57692"/>
    </ligand>
</feature>
<dbReference type="InterPro" id="IPR036188">
    <property type="entry name" value="FAD/NAD-bd_sf"/>
</dbReference>
<dbReference type="InterPro" id="IPR017366">
    <property type="entry name" value="Hist_Lys-spec_deMease"/>
</dbReference>
<feature type="binding site" evidence="5">
    <location>
        <position position="655"/>
    </location>
    <ligand>
        <name>FAD</name>
        <dbReference type="ChEBI" id="CHEBI:57692"/>
    </ligand>
</feature>
<dbReference type="PANTHER" id="PTHR10742">
    <property type="entry name" value="FLAVIN MONOAMINE OXIDASE"/>
    <property type="match status" value="1"/>
</dbReference>
<reference evidence="7" key="4">
    <citation type="submission" date="2025-09" db="UniProtKB">
        <authorList>
            <consortium name="Ensembl"/>
        </authorList>
    </citation>
    <scope>IDENTIFICATION</scope>
</reference>
<dbReference type="Pfam" id="PF04433">
    <property type="entry name" value="SWIRM"/>
    <property type="match status" value="1"/>
</dbReference>
<dbReference type="GO" id="GO:1900052">
    <property type="term" value="P:regulation of retinoic acid biosynthetic process"/>
    <property type="evidence" value="ECO:0007669"/>
    <property type="project" value="Ensembl"/>
</dbReference>
<dbReference type="GO" id="GO:0050660">
    <property type="term" value="F:flavin adenine dinucleotide binding"/>
    <property type="evidence" value="ECO:0000318"/>
    <property type="project" value="GO_Central"/>
</dbReference>
<dbReference type="InterPro" id="IPR036388">
    <property type="entry name" value="WH-like_DNA-bd_sf"/>
</dbReference>
<dbReference type="InterPro" id="IPR007526">
    <property type="entry name" value="SWIRM"/>
</dbReference>
<dbReference type="OMA" id="SSRGEMF"/>
<dbReference type="FunFam" id="1.10.287.80:FF:000002">
    <property type="entry name" value="Lysine-specific histone demethylase 1A"/>
    <property type="match status" value="1"/>
</dbReference>
<dbReference type="FunCoup" id="F6R107">
    <property type="interactions" value="909"/>
</dbReference>
<dbReference type="InParanoid" id="F6R107"/>
<dbReference type="Pfam" id="PF01593">
    <property type="entry name" value="Amino_oxidase"/>
    <property type="match status" value="1"/>
</dbReference>
<dbReference type="InterPro" id="IPR002937">
    <property type="entry name" value="Amino_oxidase"/>
</dbReference>
<dbReference type="GO" id="GO:0040029">
    <property type="term" value="P:epigenetic regulation of gene expression"/>
    <property type="evidence" value="ECO:0000318"/>
    <property type="project" value="GO_Central"/>
</dbReference>
<dbReference type="SUPFAM" id="SSF46689">
    <property type="entry name" value="Homeodomain-like"/>
    <property type="match status" value="1"/>
</dbReference>
<dbReference type="Ensembl" id="ENSCINT00000013511.3">
    <property type="protein sequence ID" value="ENSCINP00000013511.3"/>
    <property type="gene ID" value="ENSCING00000006580.3"/>
</dbReference>
<reference evidence="8" key="1">
    <citation type="journal article" date="2002" name="Science">
        <title>The draft genome of Ciona intestinalis: insights into chordate and vertebrate origins.</title>
        <authorList>
            <person name="Dehal P."/>
            <person name="Satou Y."/>
            <person name="Campbell R.K."/>
            <person name="Chapman J."/>
            <person name="Degnan B."/>
            <person name="De Tomaso A."/>
            <person name="Davidson B."/>
            <person name="Di Gregorio A."/>
            <person name="Gelpke M."/>
            <person name="Goodstein D.M."/>
            <person name="Harafuji N."/>
            <person name="Hastings K.E."/>
            <person name="Ho I."/>
            <person name="Hotta K."/>
            <person name="Huang W."/>
            <person name="Kawashima T."/>
            <person name="Lemaire P."/>
            <person name="Martinez D."/>
            <person name="Meinertzhagen I.A."/>
            <person name="Necula S."/>
            <person name="Nonaka M."/>
            <person name="Putnam N."/>
            <person name="Rash S."/>
            <person name="Saiga H."/>
            <person name="Satake M."/>
            <person name="Terry A."/>
            <person name="Yamada L."/>
            <person name="Wang H.G."/>
            <person name="Awazu S."/>
            <person name="Azumi K."/>
            <person name="Boore J."/>
            <person name="Branno M."/>
            <person name="Chin-Bow S."/>
            <person name="DeSantis R."/>
            <person name="Doyle S."/>
            <person name="Francino P."/>
            <person name="Keys D.N."/>
            <person name="Haga S."/>
            <person name="Hayashi H."/>
            <person name="Hino K."/>
            <person name="Imai K.S."/>
            <person name="Inaba K."/>
            <person name="Kano S."/>
            <person name="Kobayashi K."/>
            <person name="Kobayashi M."/>
            <person name="Lee B.I."/>
            <person name="Makabe K.W."/>
            <person name="Manohar C."/>
            <person name="Matassi G."/>
            <person name="Medina M."/>
            <person name="Mochizuki Y."/>
            <person name="Mount S."/>
            <person name="Morishita T."/>
            <person name="Miura S."/>
            <person name="Nakayama A."/>
            <person name="Nishizaka S."/>
            <person name="Nomoto H."/>
            <person name="Ohta F."/>
            <person name="Oishi K."/>
            <person name="Rigoutsos I."/>
            <person name="Sano M."/>
            <person name="Sasaki A."/>
            <person name="Sasakura Y."/>
            <person name="Shoguchi E."/>
            <person name="Shin-i T."/>
            <person name="Spagnuolo A."/>
            <person name="Stainier D."/>
            <person name="Suzuki M.M."/>
            <person name="Tassy O."/>
            <person name="Takatori N."/>
            <person name="Tokuoka M."/>
            <person name="Yagi K."/>
            <person name="Yoshizaki F."/>
            <person name="Wada S."/>
            <person name="Zhang C."/>
            <person name="Hyatt P.D."/>
            <person name="Larimer F."/>
            <person name="Detter C."/>
            <person name="Doggett N."/>
            <person name="Glavina T."/>
            <person name="Hawkins T."/>
            <person name="Richardson P."/>
            <person name="Lucas S."/>
            <person name="Kohara Y."/>
            <person name="Levine M."/>
            <person name="Satoh N."/>
            <person name="Rokhsar D.S."/>
        </authorList>
    </citation>
    <scope>NUCLEOTIDE SEQUENCE [LARGE SCALE GENOMIC DNA]</scope>
</reference>
<accession>F6R107</accession>
<dbReference type="Gene3D" id="1.10.287.80">
    <property type="entry name" value="ATP synthase, gamma subunit, helix hairpin domain"/>
    <property type="match status" value="1"/>
</dbReference>
<dbReference type="GO" id="GO:0006355">
    <property type="term" value="P:regulation of DNA-templated transcription"/>
    <property type="evidence" value="ECO:0007669"/>
    <property type="project" value="InterPro"/>
</dbReference>
<keyword evidence="8" id="KW-1185">Reference proteome</keyword>
<feature type="binding site" evidence="5">
    <location>
        <begin position="119"/>
        <end position="147"/>
    </location>
    <ligand>
        <name>FAD</name>
        <dbReference type="ChEBI" id="CHEBI:57692"/>
    </ligand>
</feature>
<dbReference type="GO" id="GO:0005634">
    <property type="term" value="C:nucleus"/>
    <property type="evidence" value="ECO:0000318"/>
    <property type="project" value="GO_Central"/>
</dbReference>
<comment type="cofactor">
    <cofactor evidence="5">
        <name>FAD</name>
        <dbReference type="ChEBI" id="CHEBI:57692"/>
    </cofactor>
</comment>
<reference evidence="7" key="2">
    <citation type="journal article" date="2008" name="Genome Biol.">
        <title>Improved genome assembly and evidence-based global gene model set for the chordate Ciona intestinalis: new insight into intron and operon populations.</title>
        <authorList>
            <person name="Satou Y."/>
            <person name="Mineta K."/>
            <person name="Ogasawara M."/>
            <person name="Sasakura Y."/>
            <person name="Shoguchi E."/>
            <person name="Ueno K."/>
            <person name="Yamada L."/>
            <person name="Matsumoto J."/>
            <person name="Wasserscheid J."/>
            <person name="Dewar K."/>
            <person name="Wiley G.B."/>
            <person name="Macmil S.L."/>
            <person name="Roe B.A."/>
            <person name="Zeller R.W."/>
            <person name="Hastings K.E."/>
            <person name="Lemaire P."/>
            <person name="Lindquist E."/>
            <person name="Endo T."/>
            <person name="Hotta K."/>
            <person name="Inaba K."/>
        </authorList>
    </citation>
    <scope>NUCLEOTIDE SEQUENCE [LARGE SCALE GENOMIC DNA]</scope>
    <source>
        <strain evidence="7">wild type</strain>
    </source>
</reference>
<dbReference type="AlphaFoldDB" id="F6R107"/>
<dbReference type="GO" id="GO:0004407">
    <property type="term" value="F:histone deacetylase activity"/>
    <property type="evidence" value="ECO:0007669"/>
    <property type="project" value="Ensembl"/>
</dbReference>
<protein>
    <submittedName>
        <fullName evidence="7">Lysine-specific histone demethylase 1A</fullName>
    </submittedName>
</protein>
<evidence type="ECO:0000256" key="5">
    <source>
        <dbReference type="PIRSR" id="PIRSR038051-1"/>
    </source>
</evidence>
<evidence type="ECO:0000313" key="8">
    <source>
        <dbReference type="Proteomes" id="UP000008144"/>
    </source>
</evidence>
<comment type="similarity">
    <text evidence="1">Belongs to the flavin monoamine oxidase family.</text>
</comment>
<dbReference type="HOGENOM" id="CLU_004498_5_1_1"/>
<gene>
    <name evidence="7" type="primary">LOC100187100</name>
</gene>
<organism evidence="7 8">
    <name type="scientific">Ciona intestinalis</name>
    <name type="common">Transparent sea squirt</name>
    <name type="synonym">Ascidia intestinalis</name>
    <dbReference type="NCBI Taxonomy" id="7719"/>
    <lineage>
        <taxon>Eukaryota</taxon>
        <taxon>Metazoa</taxon>
        <taxon>Chordata</taxon>
        <taxon>Tunicata</taxon>
        <taxon>Ascidiacea</taxon>
        <taxon>Phlebobranchia</taxon>
        <taxon>Cionidae</taxon>
        <taxon>Ciona</taxon>
    </lineage>
</organism>
<evidence type="ECO:0000259" key="6">
    <source>
        <dbReference type="PROSITE" id="PS50934"/>
    </source>
</evidence>
<evidence type="ECO:0000256" key="1">
    <source>
        <dbReference type="ARBA" id="ARBA00005995"/>
    </source>
</evidence>
<keyword evidence="4" id="KW-0560">Oxidoreductase</keyword>
<dbReference type="STRING" id="7719.ENSCINP00000013511"/>
<dbReference type="FunFam" id="3.90.660.10:FF:000045">
    <property type="entry name" value="lysine-specific histone demethylase 1A"/>
    <property type="match status" value="1"/>
</dbReference>
<dbReference type="GO" id="GO:0003682">
    <property type="term" value="F:chromatin binding"/>
    <property type="evidence" value="ECO:0000318"/>
    <property type="project" value="GO_Central"/>
</dbReference>
<keyword evidence="2" id="KW-0285">Flavoprotein</keyword>
<dbReference type="OrthoDB" id="9982100at2759"/>
<accession>A0A1W2WM87</accession>
<dbReference type="Gene3D" id="3.90.660.10">
    <property type="match status" value="1"/>
</dbReference>
<dbReference type="GO" id="GO:0000785">
    <property type="term" value="C:chromatin"/>
    <property type="evidence" value="ECO:0000318"/>
    <property type="project" value="GO_Central"/>
</dbReference>
<feature type="binding site" evidence="5">
    <location>
        <position position="148"/>
    </location>
    <ligand>
        <name>FAD</name>
        <dbReference type="ChEBI" id="CHEBI:57692"/>
    </ligand>
</feature>
<evidence type="ECO:0000256" key="4">
    <source>
        <dbReference type="ARBA" id="ARBA00023002"/>
    </source>
</evidence>
<dbReference type="GO" id="GO:1903706">
    <property type="term" value="P:regulation of hemopoiesis"/>
    <property type="evidence" value="ECO:0007669"/>
    <property type="project" value="Ensembl"/>
</dbReference>